<dbReference type="Gene3D" id="3.40.50.2000">
    <property type="entry name" value="Glycogen Phosphorylase B"/>
    <property type="match status" value="2"/>
</dbReference>
<evidence type="ECO:0000259" key="4">
    <source>
        <dbReference type="Pfam" id="PF13439"/>
    </source>
</evidence>
<proteinExistence type="predicted"/>
<protein>
    <submittedName>
        <fullName evidence="5">Glycosyltransferase family 4 protein</fullName>
        <ecNumber evidence="5">2.4.-.-</ecNumber>
    </submittedName>
</protein>
<dbReference type="InterPro" id="IPR001296">
    <property type="entry name" value="Glyco_trans_1"/>
</dbReference>
<keyword evidence="1 5" id="KW-0328">Glycosyltransferase</keyword>
<dbReference type="CDD" id="cd03801">
    <property type="entry name" value="GT4_PimA-like"/>
    <property type="match status" value="1"/>
</dbReference>
<dbReference type="KEGG" id="sapp:SAC06_03005"/>
<evidence type="ECO:0000256" key="1">
    <source>
        <dbReference type="ARBA" id="ARBA00022676"/>
    </source>
</evidence>
<name>A0AAU7V948_9ACTO</name>
<gene>
    <name evidence="5" type="ORF">SAC06_03005</name>
</gene>
<dbReference type="RefSeq" id="WP_350258744.1">
    <property type="nucleotide sequence ID" value="NZ_CP138335.1"/>
</dbReference>
<reference evidence="5" key="1">
    <citation type="submission" date="2023-11" db="EMBL/GenBank/DDBJ databases">
        <title>Scrofimicrobium hongkongense sp. nov., isolated from a patient with peritonitis.</title>
        <authorList>
            <person name="Lao H.Y."/>
            <person name="Wong A.Y.P."/>
            <person name="Ng T.L."/>
            <person name="Wong R.Y.L."/>
            <person name="Yau M.C.Y."/>
            <person name="Lam J.Y.W."/>
            <person name="Siu G.K.H."/>
        </authorList>
    </citation>
    <scope>NUCLEOTIDE SEQUENCE</scope>
    <source>
        <strain evidence="5">R131</strain>
    </source>
</reference>
<dbReference type="PANTHER" id="PTHR12526:SF636">
    <property type="entry name" value="BLL3647 PROTEIN"/>
    <property type="match status" value="1"/>
</dbReference>
<keyword evidence="2 5" id="KW-0808">Transferase</keyword>
<dbReference type="EC" id="2.4.-.-" evidence="5"/>
<organism evidence="5">
    <name type="scientific">Scrofimicrobium appendicitidis</name>
    <dbReference type="NCBI Taxonomy" id="3079930"/>
    <lineage>
        <taxon>Bacteria</taxon>
        <taxon>Bacillati</taxon>
        <taxon>Actinomycetota</taxon>
        <taxon>Actinomycetes</taxon>
        <taxon>Actinomycetales</taxon>
        <taxon>Actinomycetaceae</taxon>
        <taxon>Scrofimicrobium</taxon>
    </lineage>
</organism>
<evidence type="ECO:0000313" key="5">
    <source>
        <dbReference type="EMBL" id="XBW08544.1"/>
    </source>
</evidence>
<dbReference type="PANTHER" id="PTHR12526">
    <property type="entry name" value="GLYCOSYLTRANSFERASE"/>
    <property type="match status" value="1"/>
</dbReference>
<evidence type="ECO:0000256" key="2">
    <source>
        <dbReference type="ARBA" id="ARBA00022679"/>
    </source>
</evidence>
<dbReference type="Pfam" id="PF13439">
    <property type="entry name" value="Glyco_transf_4"/>
    <property type="match status" value="1"/>
</dbReference>
<dbReference type="EMBL" id="CP138335">
    <property type="protein sequence ID" value="XBW08544.1"/>
    <property type="molecule type" value="Genomic_DNA"/>
</dbReference>
<dbReference type="InterPro" id="IPR028098">
    <property type="entry name" value="Glyco_trans_4-like_N"/>
</dbReference>
<dbReference type="SUPFAM" id="SSF53756">
    <property type="entry name" value="UDP-Glycosyltransferase/glycogen phosphorylase"/>
    <property type="match status" value="1"/>
</dbReference>
<feature type="domain" description="Glycosyl transferase family 1" evidence="3">
    <location>
        <begin position="184"/>
        <end position="358"/>
    </location>
</feature>
<feature type="domain" description="Glycosyltransferase subfamily 4-like N-terminal" evidence="4">
    <location>
        <begin position="24"/>
        <end position="165"/>
    </location>
</feature>
<sequence>MSKKVLHVAKTANGGRFIGFQLPHLTKAGWEVHLAVPGPGVLAEMAKAAGAEVHMDSGLGGSLPSAARHLSGLLTSVQPDLVHAHFVHSTLVARGARIQSRVKPPILFQVPGPLHLEKTLPRLADIRTAGAQDHWGAACQWTFQKYLESGVPANRVHVLYYGKDLGDYPIGEVERDNSESRADLRRQLGLPVDKRLIMMVAHVYPPRRGRTRGIKGHEYFLEALAQVQRRSPDAIGVIVGGPRPGADEYFNALQQKAASLRAEVLFLGARSDVTDLYRVADLAVHPSLSENLGGAGESLLLGVPTVSTSVGGFPDIVRPDVTGLMVPPRDSRQLAEAIQRALDMPEQMRAMALEGQKWVLRVADAATNAGKVMNVYEEMTT</sequence>
<accession>A0AAU7V948</accession>
<evidence type="ECO:0000259" key="3">
    <source>
        <dbReference type="Pfam" id="PF00534"/>
    </source>
</evidence>
<dbReference type="Pfam" id="PF00534">
    <property type="entry name" value="Glycos_transf_1"/>
    <property type="match status" value="1"/>
</dbReference>
<dbReference type="AlphaFoldDB" id="A0AAU7V948"/>
<dbReference type="GO" id="GO:0016757">
    <property type="term" value="F:glycosyltransferase activity"/>
    <property type="evidence" value="ECO:0007669"/>
    <property type="project" value="UniProtKB-KW"/>
</dbReference>